<keyword evidence="2" id="KW-1185">Reference proteome</keyword>
<reference evidence="1 2" key="1">
    <citation type="submission" date="2016-08" db="EMBL/GenBank/DDBJ databases">
        <title>Complete genome sequence of Spiroplasma helicoides TABS-2 (DSM 22551).</title>
        <authorList>
            <person name="Shen W.-Y."/>
            <person name="Lo W.-S."/>
            <person name="Lai Y.-C."/>
            <person name="Kuo C.-H."/>
        </authorList>
    </citation>
    <scope>NUCLEOTIDE SEQUENCE [LARGE SCALE GENOMIC DNA]</scope>
    <source>
        <strain evidence="1 2">TABS-2</strain>
    </source>
</reference>
<proteinExistence type="predicted"/>
<organism evidence="1 2">
    <name type="scientific">Spiroplasma helicoides</name>
    <dbReference type="NCBI Taxonomy" id="216938"/>
    <lineage>
        <taxon>Bacteria</taxon>
        <taxon>Bacillati</taxon>
        <taxon>Mycoplasmatota</taxon>
        <taxon>Mollicutes</taxon>
        <taxon>Entomoplasmatales</taxon>
        <taxon>Spiroplasmataceae</taxon>
        <taxon>Spiroplasma</taxon>
    </lineage>
</organism>
<dbReference type="KEGG" id="shj:SHELI_v1c04010"/>
<dbReference type="EMBL" id="CP017015">
    <property type="protein sequence ID" value="AOG60352.1"/>
    <property type="molecule type" value="Genomic_DNA"/>
</dbReference>
<evidence type="ECO:0008006" key="3">
    <source>
        <dbReference type="Google" id="ProtNLM"/>
    </source>
</evidence>
<dbReference type="PROSITE" id="PS51257">
    <property type="entry name" value="PROKAR_LIPOPROTEIN"/>
    <property type="match status" value="1"/>
</dbReference>
<evidence type="ECO:0000313" key="2">
    <source>
        <dbReference type="Proteomes" id="UP000094378"/>
    </source>
</evidence>
<dbReference type="STRING" id="216938.SHELI_v1c04010"/>
<accession>A0A1B3SK95</accession>
<evidence type="ECO:0000313" key="1">
    <source>
        <dbReference type="EMBL" id="AOG60352.1"/>
    </source>
</evidence>
<gene>
    <name evidence="1" type="ORF">SHELI_v1c04010</name>
</gene>
<name>A0A1B3SK95_9MOLU</name>
<dbReference type="AlphaFoldDB" id="A0A1B3SK95"/>
<dbReference type="RefSeq" id="WP_069116223.1">
    <property type="nucleotide sequence ID" value="NZ_CP017015.1"/>
</dbReference>
<dbReference type="Proteomes" id="UP000094378">
    <property type="component" value="Chromosome"/>
</dbReference>
<protein>
    <recommendedName>
        <fullName evidence="3">Lipoprotein</fullName>
    </recommendedName>
</protein>
<sequence>MSKFIKNLSLAFTISLGLFSLSCSKKPTRTEPEFEKIENQSFKLQEGTKRFVIKVKNPWEWGFFYGDFSKEFFKVKYFYYSLDEEDIKYHMEDAPNFLVDSTPDEDGRETGWFYIYVIPIKVGEFIDYGLHYSIRTENGKRVWTNTKFNIAIVE</sequence>